<reference evidence="1" key="1">
    <citation type="submission" date="2010-02" db="EMBL/GenBank/DDBJ databases">
        <title>Sequencing and annotation of the Blastocystis hominis genome.</title>
        <authorList>
            <person name="Wincker P."/>
        </authorList>
    </citation>
    <scope>NUCLEOTIDE SEQUENCE</scope>
    <source>
        <strain evidence="1">Singapore isolate B</strain>
    </source>
</reference>
<sequence>MEEVNAIVSSFVSREISFRFNSICLNGWMDGSLVS</sequence>
<dbReference type="AlphaFoldDB" id="D8LUZ7"/>
<dbReference type="Proteomes" id="UP000008312">
    <property type="component" value="Unassembled WGS sequence"/>
</dbReference>
<keyword evidence="2" id="KW-1185">Reference proteome</keyword>
<evidence type="ECO:0000313" key="2">
    <source>
        <dbReference type="Proteomes" id="UP000008312"/>
    </source>
</evidence>
<dbReference type="GeneID" id="24917407"/>
<dbReference type="InParanoid" id="D8LUZ7"/>
<organism evidence="1">
    <name type="scientific">Blastocystis hominis</name>
    <dbReference type="NCBI Taxonomy" id="12968"/>
    <lineage>
        <taxon>Eukaryota</taxon>
        <taxon>Sar</taxon>
        <taxon>Stramenopiles</taxon>
        <taxon>Bigyra</taxon>
        <taxon>Opalozoa</taxon>
        <taxon>Opalinata</taxon>
        <taxon>Blastocystidae</taxon>
        <taxon>Blastocystis</taxon>
    </lineage>
</organism>
<gene>
    <name evidence="1" type="ORF">GSBLH_T00000085001</name>
</gene>
<name>D8LUZ7_BLAHO</name>
<dbReference type="RefSeq" id="XP_012893684.1">
    <property type="nucleotide sequence ID" value="XM_013038230.1"/>
</dbReference>
<evidence type="ECO:0000313" key="1">
    <source>
        <dbReference type="EMBL" id="CBK19636.2"/>
    </source>
</evidence>
<proteinExistence type="predicted"/>
<dbReference type="EMBL" id="FN668638">
    <property type="protein sequence ID" value="CBK19636.2"/>
    <property type="molecule type" value="Genomic_DNA"/>
</dbReference>
<protein>
    <submittedName>
        <fullName evidence="1">Uncharacterized protein</fullName>
    </submittedName>
</protein>
<accession>D8LUZ7</accession>